<dbReference type="EMBL" id="CP159992">
    <property type="protein sequence ID" value="XCP96740.1"/>
    <property type="molecule type" value="Genomic_DNA"/>
</dbReference>
<reference evidence="2" key="1">
    <citation type="submission" date="2024-05" db="EMBL/GenBank/DDBJ databases">
        <title>Draft genome assemblies of 36 bacteria isolated from hibernating arctic ground squirrels.</title>
        <authorList>
            <person name="McKee H."/>
            <person name="Mullen L."/>
            <person name="Drown D.M."/>
            <person name="Duddleston K.N."/>
        </authorList>
    </citation>
    <scope>NUCLEOTIDE SEQUENCE</scope>
    <source>
        <strain evidence="2">AN1007</strain>
    </source>
</reference>
<gene>
    <name evidence="2" type="ORF">ABXS70_08570</name>
</gene>
<name>A0AAU8NHE3_9BACL</name>
<proteinExistence type="predicted"/>
<feature type="compositionally biased region" description="Basic residues" evidence="1">
    <location>
        <begin position="45"/>
        <end position="56"/>
    </location>
</feature>
<protein>
    <recommendedName>
        <fullName evidence="3">Spore protein</fullName>
    </recommendedName>
</protein>
<feature type="compositionally biased region" description="Polar residues" evidence="1">
    <location>
        <begin position="7"/>
        <end position="20"/>
    </location>
</feature>
<sequence length="67" mass="7129">MIVGWGKQTNLSASRTQSVRSGGVHHRRTVNQDDQMSGASQTSQKIKKINHGRPQVKGKVGGGSTDG</sequence>
<evidence type="ECO:0000256" key="1">
    <source>
        <dbReference type="SAM" id="MobiDB-lite"/>
    </source>
</evidence>
<evidence type="ECO:0008006" key="3">
    <source>
        <dbReference type="Google" id="ProtNLM"/>
    </source>
</evidence>
<feature type="compositionally biased region" description="Polar residues" evidence="1">
    <location>
        <begin position="32"/>
        <end position="44"/>
    </location>
</feature>
<feature type="region of interest" description="Disordered" evidence="1">
    <location>
        <begin position="1"/>
        <end position="67"/>
    </location>
</feature>
<evidence type="ECO:0000313" key="2">
    <source>
        <dbReference type="EMBL" id="XCP96740.1"/>
    </source>
</evidence>
<dbReference type="AlphaFoldDB" id="A0AAU8NHE3"/>
<dbReference type="RefSeq" id="WP_366295264.1">
    <property type="nucleotide sequence ID" value="NZ_CP159992.1"/>
</dbReference>
<accession>A0AAU8NHE3</accession>
<organism evidence="2">
    <name type="scientific">Paenibacillus sp. AN1007</name>
    <dbReference type="NCBI Taxonomy" id="3151385"/>
    <lineage>
        <taxon>Bacteria</taxon>
        <taxon>Bacillati</taxon>
        <taxon>Bacillota</taxon>
        <taxon>Bacilli</taxon>
        <taxon>Bacillales</taxon>
        <taxon>Paenibacillaceae</taxon>
        <taxon>Paenibacillus</taxon>
    </lineage>
</organism>